<protein>
    <recommendedName>
        <fullName evidence="4">DUF2846 domain-containing protein</fullName>
    </recommendedName>
</protein>
<proteinExistence type="predicted"/>
<evidence type="ECO:0000313" key="3">
    <source>
        <dbReference type="Proteomes" id="UP000282184"/>
    </source>
</evidence>
<feature type="signal peptide" evidence="1">
    <location>
        <begin position="1"/>
        <end position="28"/>
    </location>
</feature>
<organism evidence="2 3">
    <name type="scientific">Hymenobacter gummosus</name>
    <dbReference type="NCBI Taxonomy" id="1776032"/>
    <lineage>
        <taxon>Bacteria</taxon>
        <taxon>Pseudomonadati</taxon>
        <taxon>Bacteroidota</taxon>
        <taxon>Cytophagia</taxon>
        <taxon>Cytophagales</taxon>
        <taxon>Hymenobacteraceae</taxon>
        <taxon>Hymenobacter</taxon>
    </lineage>
</organism>
<reference evidence="2 3" key="1">
    <citation type="submission" date="2018-12" db="EMBL/GenBank/DDBJ databases">
        <title>Hymenobacter gummosus sp. nov., isolated from a spring.</title>
        <authorList>
            <person name="Nie L."/>
        </authorList>
    </citation>
    <scope>NUCLEOTIDE SEQUENCE [LARGE SCALE GENOMIC DNA]</scope>
    <source>
        <strain evidence="2 3">KCTC 52166</strain>
    </source>
</reference>
<dbReference type="OrthoDB" id="883498at2"/>
<sequence length="140" mass="15400">MKTLIISASRLLLLAAGLGLGASQPAAAQSAARPQPVCVDQVGPFSYLVRVSNPSRVWSYIQLTNPKTNQTFFQRYSKGHTFGNRLNVQNLPDGEYAFQVKVGKDVYNYTLDIHSTHDRTARLGMVTTMALASSSQQRKP</sequence>
<gene>
    <name evidence="2" type="ORF">EJV47_16320</name>
</gene>
<keyword evidence="3" id="KW-1185">Reference proteome</keyword>
<dbReference type="AlphaFoldDB" id="A0A431U0V8"/>
<dbReference type="RefSeq" id="WP_126694241.1">
    <property type="nucleotide sequence ID" value="NZ_RXOF01000009.1"/>
</dbReference>
<feature type="chain" id="PRO_5019314752" description="DUF2846 domain-containing protein" evidence="1">
    <location>
        <begin position="29"/>
        <end position="140"/>
    </location>
</feature>
<dbReference type="EMBL" id="RXOF01000009">
    <property type="protein sequence ID" value="RTQ48536.1"/>
    <property type="molecule type" value="Genomic_DNA"/>
</dbReference>
<evidence type="ECO:0000256" key="1">
    <source>
        <dbReference type="SAM" id="SignalP"/>
    </source>
</evidence>
<evidence type="ECO:0008006" key="4">
    <source>
        <dbReference type="Google" id="ProtNLM"/>
    </source>
</evidence>
<evidence type="ECO:0000313" key="2">
    <source>
        <dbReference type="EMBL" id="RTQ48536.1"/>
    </source>
</evidence>
<name>A0A431U0V8_9BACT</name>
<keyword evidence="1" id="KW-0732">Signal</keyword>
<comment type="caution">
    <text evidence="2">The sequence shown here is derived from an EMBL/GenBank/DDBJ whole genome shotgun (WGS) entry which is preliminary data.</text>
</comment>
<accession>A0A431U0V8</accession>
<dbReference type="Proteomes" id="UP000282184">
    <property type="component" value="Unassembled WGS sequence"/>
</dbReference>